<name>A0A2M7QCG5_9BACT</name>
<feature type="region of interest" description="Disordered" evidence="1">
    <location>
        <begin position="1"/>
        <end position="31"/>
    </location>
</feature>
<dbReference type="AlphaFoldDB" id="A0A2M7QCG5"/>
<comment type="caution">
    <text evidence="2">The sequence shown here is derived from an EMBL/GenBank/DDBJ whole genome shotgun (WGS) entry which is preliminary data.</text>
</comment>
<accession>A0A2M7QCG5</accession>
<reference evidence="3" key="1">
    <citation type="submission" date="2017-09" db="EMBL/GenBank/DDBJ databases">
        <title>Depth-based differentiation of microbial function through sediment-hosted aquifers and enrichment of novel symbionts in the deep terrestrial subsurface.</title>
        <authorList>
            <person name="Probst A.J."/>
            <person name="Ladd B."/>
            <person name="Jarett J.K."/>
            <person name="Geller-Mcgrath D.E."/>
            <person name="Sieber C.M.K."/>
            <person name="Emerson J.B."/>
            <person name="Anantharaman K."/>
            <person name="Thomas B.C."/>
            <person name="Malmstrom R."/>
            <person name="Stieglmeier M."/>
            <person name="Klingl A."/>
            <person name="Woyke T."/>
            <person name="Ryan C.M."/>
            <person name="Banfield J.F."/>
        </authorList>
    </citation>
    <scope>NUCLEOTIDE SEQUENCE [LARGE SCALE GENOMIC DNA]</scope>
</reference>
<evidence type="ECO:0000313" key="3">
    <source>
        <dbReference type="Proteomes" id="UP000230973"/>
    </source>
</evidence>
<sequence length="297" mass="33408">MGKSEGGFRSGHDGLPGSVPASETDGNLPERLGGFVGERGDLVSRGVFFDVYDIDTADGGGKTTPLVFKDFRVGDVIMSPKDQVSLFQHQYYEWNYLRERLGHEFFPESYWMRSSEFTDDEAHGFYSDPGRSANTMREFLKVQLDRQLANRYNRDDGRRSALKKVLAMVGESAFSERPGGRFIGAVIQEKVRGIPFSKAIGLIDRDDPNYGRLRQSVSKLIAGLRDYHDESDKASFTWHSLDSDNVMAETDDGGRLTGRVLVVDANFIERPNKTFKEAVVKKLEKNVLEKLEGVFDL</sequence>
<gene>
    <name evidence="2" type="ORF">COY93_00195</name>
</gene>
<dbReference type="EMBL" id="PFLC01000003">
    <property type="protein sequence ID" value="PIY63375.1"/>
    <property type="molecule type" value="Genomic_DNA"/>
</dbReference>
<dbReference type="Proteomes" id="UP000230973">
    <property type="component" value="Unassembled WGS sequence"/>
</dbReference>
<evidence type="ECO:0000256" key="1">
    <source>
        <dbReference type="SAM" id="MobiDB-lite"/>
    </source>
</evidence>
<evidence type="ECO:0000313" key="2">
    <source>
        <dbReference type="EMBL" id="PIY63375.1"/>
    </source>
</evidence>
<proteinExistence type="predicted"/>
<organism evidence="2 3">
    <name type="scientific">Candidatus Uhrbacteria bacterium CG_4_10_14_0_8_um_filter_58_22</name>
    <dbReference type="NCBI Taxonomy" id="1975029"/>
    <lineage>
        <taxon>Bacteria</taxon>
        <taxon>Candidatus Uhriibacteriota</taxon>
    </lineage>
</organism>
<protein>
    <submittedName>
        <fullName evidence="2">Uncharacterized protein</fullName>
    </submittedName>
</protein>